<gene>
    <name evidence="1" type="ORF">V6x_52490</name>
</gene>
<dbReference type="EMBL" id="CP036347">
    <property type="protein sequence ID" value="QDU05511.1"/>
    <property type="molecule type" value="Genomic_DNA"/>
</dbReference>
<organism evidence="1 2">
    <name type="scientific">Gimesia chilikensis</name>
    <dbReference type="NCBI Taxonomy" id="2605989"/>
    <lineage>
        <taxon>Bacteria</taxon>
        <taxon>Pseudomonadati</taxon>
        <taxon>Planctomycetota</taxon>
        <taxon>Planctomycetia</taxon>
        <taxon>Planctomycetales</taxon>
        <taxon>Planctomycetaceae</taxon>
        <taxon>Gimesia</taxon>
    </lineage>
</organism>
<name>A0A517WJT3_9PLAN</name>
<reference evidence="1 2" key="1">
    <citation type="submission" date="2019-02" db="EMBL/GenBank/DDBJ databases">
        <title>Deep-cultivation of Planctomycetes and their phenomic and genomic characterization uncovers novel biology.</title>
        <authorList>
            <person name="Wiegand S."/>
            <person name="Jogler M."/>
            <person name="Boedeker C."/>
            <person name="Pinto D."/>
            <person name="Vollmers J."/>
            <person name="Rivas-Marin E."/>
            <person name="Kohn T."/>
            <person name="Peeters S.H."/>
            <person name="Heuer A."/>
            <person name="Rast P."/>
            <person name="Oberbeckmann S."/>
            <person name="Bunk B."/>
            <person name="Jeske O."/>
            <person name="Meyerdierks A."/>
            <person name="Storesund J.E."/>
            <person name="Kallscheuer N."/>
            <person name="Luecker S."/>
            <person name="Lage O.M."/>
            <person name="Pohl T."/>
            <person name="Merkel B.J."/>
            <person name="Hornburger P."/>
            <person name="Mueller R.-W."/>
            <person name="Bruemmer F."/>
            <person name="Labrenz M."/>
            <person name="Spormann A.M."/>
            <person name="Op den Camp H."/>
            <person name="Overmann J."/>
            <person name="Amann R."/>
            <person name="Jetten M.S.M."/>
            <person name="Mascher T."/>
            <person name="Medema M.H."/>
            <person name="Devos D.P."/>
            <person name="Kaster A.-K."/>
            <person name="Ovreas L."/>
            <person name="Rohde M."/>
            <person name="Galperin M.Y."/>
            <person name="Jogler C."/>
        </authorList>
    </citation>
    <scope>NUCLEOTIDE SEQUENCE [LARGE SCALE GENOMIC DNA]</scope>
    <source>
        <strain evidence="1 2">V6</strain>
    </source>
</reference>
<sequence length="379" mass="43259">MTDEEMFNEFTSANRYMGPRFDINKASPWLRARLNSAASAARFQIERAASAVPEMPPIHFDWIENHDINAWAFAYRDKYFIGINAGALIYLHSLFSRMLSNPNILPVVGNPSKEKDNRVPAVCIKPIAGMLHSSDLEPILPTDADRQFHYEYLNNQAMGFIVAHEITHLLHGHIAYAQDRFGYHGIFERGSKKEKPMPALTRQTLEMDADMGAAVAQVGMVMQLATDTSLRPTNNLARFFQTPDEAVFHFAFGICPFFRMFGDDSVPAADADIESYPPWRVRQMIAISTATYFISRRWNHDLAVLCQQNMIEAMFQVEYAYCRVTGEKMATKGLTEAWDGTGWRHVQNKLITHWREELYNELLPFSFVELPEAGNDIYA</sequence>
<accession>A0A517WJT3</accession>
<evidence type="ECO:0000313" key="2">
    <source>
        <dbReference type="Proteomes" id="UP000320722"/>
    </source>
</evidence>
<evidence type="ECO:0000313" key="1">
    <source>
        <dbReference type="EMBL" id="QDU05511.1"/>
    </source>
</evidence>
<protein>
    <submittedName>
        <fullName evidence="1">Uncharacterized protein</fullName>
    </submittedName>
</protein>
<proteinExistence type="predicted"/>
<dbReference type="Proteomes" id="UP000320722">
    <property type="component" value="Chromosome"/>
</dbReference>
<dbReference type="RefSeq" id="WP_145043874.1">
    <property type="nucleotide sequence ID" value="NZ_CP036347.1"/>
</dbReference>
<dbReference type="AlphaFoldDB" id="A0A517WJT3"/>